<evidence type="ECO:0000256" key="1">
    <source>
        <dbReference type="SAM" id="SignalP"/>
    </source>
</evidence>
<reference evidence="3" key="1">
    <citation type="journal article" date="2019" name="Int. J. Syst. Evol. Microbiol.">
        <title>The Global Catalogue of Microorganisms (GCM) 10K type strain sequencing project: providing services to taxonomists for standard genome sequencing and annotation.</title>
        <authorList>
            <consortium name="The Broad Institute Genomics Platform"/>
            <consortium name="The Broad Institute Genome Sequencing Center for Infectious Disease"/>
            <person name="Wu L."/>
            <person name="Ma J."/>
        </authorList>
    </citation>
    <scope>NUCLEOTIDE SEQUENCE [LARGE SCALE GENOMIC DNA]</scope>
    <source>
        <strain evidence="3">CCUG 49679</strain>
    </source>
</reference>
<comment type="caution">
    <text evidence="2">The sequence shown here is derived from an EMBL/GenBank/DDBJ whole genome shotgun (WGS) entry which is preliminary data.</text>
</comment>
<dbReference type="EMBL" id="JBHSQB010000020">
    <property type="protein sequence ID" value="MFC6098222.1"/>
    <property type="molecule type" value="Genomic_DNA"/>
</dbReference>
<evidence type="ECO:0000313" key="2">
    <source>
        <dbReference type="EMBL" id="MFC6098222.1"/>
    </source>
</evidence>
<protein>
    <recommendedName>
        <fullName evidence="4">DUF4595 domain-containing protein</fullName>
    </recommendedName>
</protein>
<evidence type="ECO:0008006" key="4">
    <source>
        <dbReference type="Google" id="ProtNLM"/>
    </source>
</evidence>
<keyword evidence="1" id="KW-0732">Signal</keyword>
<evidence type="ECO:0000313" key="3">
    <source>
        <dbReference type="Proteomes" id="UP001596287"/>
    </source>
</evidence>
<gene>
    <name evidence="2" type="ORF">ACFPVY_16345</name>
</gene>
<dbReference type="Proteomes" id="UP001596287">
    <property type="component" value="Unassembled WGS sequence"/>
</dbReference>
<proteinExistence type="predicted"/>
<accession>A0ABW1PTV5</accession>
<dbReference type="PROSITE" id="PS51257">
    <property type="entry name" value="PROKAR_LIPOPROTEIN"/>
    <property type="match status" value="1"/>
</dbReference>
<feature type="signal peptide" evidence="1">
    <location>
        <begin position="1"/>
        <end position="19"/>
    </location>
</feature>
<sequence>MIKNLTFLFLISLALGCSSDDSNVDSPENNETELVLVKKITETVYYDNQEEVLASNFTYENNKLVKIDNGSDYDLRITYDGNKVLFSKGYVNNQLNSTSSYIYEGDNLVKIQMESSEKAELTYVNGNLASISYYSGYNDSWSLLGKETYTFNNGNISQVIDQNSNGGMNSTSKSTYVYGSGKNPFKDLNFYLRLTLEFEGIHPLNTNIATSSNYFNNLEATTPSSQFTFQTIYNSENFPTEIKRYDNSNNLLTKTAIEYY</sequence>
<organism evidence="2 3">
    <name type="scientific">Flavobacterium qiangtangense</name>
    <dbReference type="NCBI Taxonomy" id="1442595"/>
    <lineage>
        <taxon>Bacteria</taxon>
        <taxon>Pseudomonadati</taxon>
        <taxon>Bacteroidota</taxon>
        <taxon>Flavobacteriia</taxon>
        <taxon>Flavobacteriales</taxon>
        <taxon>Flavobacteriaceae</taxon>
        <taxon>Flavobacterium</taxon>
    </lineage>
</organism>
<dbReference type="RefSeq" id="WP_379793225.1">
    <property type="nucleotide sequence ID" value="NZ_JBHSQB010000020.1"/>
</dbReference>
<feature type="chain" id="PRO_5047461612" description="DUF4595 domain-containing protein" evidence="1">
    <location>
        <begin position="20"/>
        <end position="260"/>
    </location>
</feature>
<name>A0ABW1PTV5_9FLAO</name>
<keyword evidence="3" id="KW-1185">Reference proteome</keyword>